<comment type="pathway">
    <text evidence="9">Protein modification; protein glycosylation.</text>
</comment>
<comment type="subcellular location">
    <subcellularLocation>
        <location evidence="1">Endomembrane system</location>
        <topology evidence="1">Multi-pass membrane protein</topology>
    </subcellularLocation>
    <subcellularLocation>
        <location evidence="9">Endoplasmic reticulum membrane</location>
    </subcellularLocation>
</comment>
<dbReference type="Proteomes" id="UP000285301">
    <property type="component" value="Unassembled WGS sequence"/>
</dbReference>
<feature type="non-terminal residue" evidence="11">
    <location>
        <position position="70"/>
    </location>
</feature>
<keyword evidence="9" id="KW-0256">Endoplasmic reticulum</keyword>
<evidence type="ECO:0000256" key="3">
    <source>
        <dbReference type="ARBA" id="ARBA00022692"/>
    </source>
</evidence>
<dbReference type="OrthoDB" id="5788137at2759"/>
<keyword evidence="3" id="KW-0812">Transmembrane</keyword>
<dbReference type="GO" id="GO:0006488">
    <property type="term" value="P:dolichol-linked oligosaccharide biosynthetic process"/>
    <property type="evidence" value="ECO:0007669"/>
    <property type="project" value="UniProtKB-UniRule"/>
</dbReference>
<proteinExistence type="inferred from homology"/>
<comment type="similarity">
    <text evidence="6 9">Belongs to the steroid 5-alpha reductase family. Polyprenal reductase subfamily.</text>
</comment>
<evidence type="ECO:0000256" key="8">
    <source>
        <dbReference type="ARBA" id="ARBA00049427"/>
    </source>
</evidence>
<dbReference type="STRING" id="1965070.A0A443QH84"/>
<dbReference type="EC" id="1.3.1.94" evidence="2 9"/>
<feature type="domain" description="3-oxo-5-alpha-steroid 4-dehydrogenase C-terminal" evidence="10">
    <location>
        <begin position="25"/>
        <end position="61"/>
    </location>
</feature>
<dbReference type="GO" id="GO:0102389">
    <property type="term" value="F:polyprenol reductase activity"/>
    <property type="evidence" value="ECO:0007669"/>
    <property type="project" value="UniProtKB-UniRule"/>
</dbReference>
<dbReference type="AlphaFoldDB" id="A0A443QH84"/>
<keyword evidence="12" id="KW-1185">Reference proteome</keyword>
<evidence type="ECO:0000256" key="1">
    <source>
        <dbReference type="ARBA" id="ARBA00004127"/>
    </source>
</evidence>
<dbReference type="PANTHER" id="PTHR14624">
    <property type="entry name" value="DFG10 PROTEIN"/>
    <property type="match status" value="1"/>
</dbReference>
<dbReference type="InterPro" id="IPR001104">
    <property type="entry name" value="3-oxo-5_a-steroid_4-DH_C"/>
</dbReference>
<evidence type="ECO:0000256" key="7">
    <source>
        <dbReference type="ARBA" id="ARBA00047186"/>
    </source>
</evidence>
<evidence type="ECO:0000313" key="11">
    <source>
        <dbReference type="EMBL" id="RWS02389.1"/>
    </source>
</evidence>
<evidence type="ECO:0000256" key="5">
    <source>
        <dbReference type="ARBA" id="ARBA00023136"/>
    </source>
</evidence>
<accession>A0A443QH84</accession>
<dbReference type="InterPro" id="IPR039698">
    <property type="entry name" value="Dfg10/SRD5A3"/>
</dbReference>
<dbReference type="GO" id="GO:0160198">
    <property type="term" value="F:polyprenal reductase activity"/>
    <property type="evidence" value="ECO:0007669"/>
    <property type="project" value="UniProtKB-EC"/>
</dbReference>
<evidence type="ECO:0000256" key="9">
    <source>
        <dbReference type="RuleBase" id="RU367081"/>
    </source>
</evidence>
<evidence type="ECO:0000313" key="12">
    <source>
        <dbReference type="Proteomes" id="UP000285301"/>
    </source>
</evidence>
<dbReference type="EMBL" id="NCKU01007787">
    <property type="protein sequence ID" value="RWS02389.1"/>
    <property type="molecule type" value="Genomic_DNA"/>
</dbReference>
<dbReference type="Pfam" id="PF02544">
    <property type="entry name" value="Steroid_dh"/>
    <property type="match status" value="1"/>
</dbReference>
<sequence length="70" mass="7869">MGFVYYFLVGISILMEAPGFESAGSEVNTGYSMPSGGWFECISCPHYFAEIVIYFSLCLIFGGRNTSWWM</sequence>
<name>A0A443QH84_9ACAR</name>
<dbReference type="UniPathway" id="UPA00378"/>
<comment type="function">
    <text evidence="9">Plays a key role in early steps of protein N-linked glycosylation by being involved in the conversion of polyprenol into dolichol. Acts as a polyprenal reductase that mediates the reduction of polyprenal into dolichal in a NADP-dependent mechanism. Dolichols are required for the synthesis of dolichol-linked monosaccharides and the oligosaccharide precursor used for N-glycosylation.</text>
</comment>
<evidence type="ECO:0000256" key="4">
    <source>
        <dbReference type="ARBA" id="ARBA00022989"/>
    </source>
</evidence>
<dbReference type="GO" id="GO:0003865">
    <property type="term" value="F:3-oxo-5-alpha-steroid 4-dehydrogenase activity"/>
    <property type="evidence" value="ECO:0007669"/>
    <property type="project" value="TreeGrafter"/>
</dbReference>
<dbReference type="PROSITE" id="PS50244">
    <property type="entry name" value="S5A_REDUCTASE"/>
    <property type="match status" value="1"/>
</dbReference>
<dbReference type="GO" id="GO:0016095">
    <property type="term" value="P:polyprenol catabolic process"/>
    <property type="evidence" value="ECO:0007669"/>
    <property type="project" value="UniProtKB-UniRule"/>
</dbReference>
<evidence type="ECO:0000256" key="6">
    <source>
        <dbReference type="ARBA" id="ARBA00046320"/>
    </source>
</evidence>
<organism evidence="11 12">
    <name type="scientific">Dinothrombium tinctorium</name>
    <dbReference type="NCBI Taxonomy" id="1965070"/>
    <lineage>
        <taxon>Eukaryota</taxon>
        <taxon>Metazoa</taxon>
        <taxon>Ecdysozoa</taxon>
        <taxon>Arthropoda</taxon>
        <taxon>Chelicerata</taxon>
        <taxon>Arachnida</taxon>
        <taxon>Acari</taxon>
        <taxon>Acariformes</taxon>
        <taxon>Trombidiformes</taxon>
        <taxon>Prostigmata</taxon>
        <taxon>Anystina</taxon>
        <taxon>Parasitengona</taxon>
        <taxon>Trombidioidea</taxon>
        <taxon>Trombidiidae</taxon>
        <taxon>Dinothrombium</taxon>
    </lineage>
</organism>
<reference evidence="11 12" key="1">
    <citation type="journal article" date="2018" name="Gigascience">
        <title>Genomes of trombidid mites reveal novel predicted allergens and laterally-transferred genes associated with secondary metabolism.</title>
        <authorList>
            <person name="Dong X."/>
            <person name="Chaisiri K."/>
            <person name="Xia D."/>
            <person name="Armstrong S.D."/>
            <person name="Fang Y."/>
            <person name="Donnelly M.J."/>
            <person name="Kadowaki T."/>
            <person name="McGarry J.W."/>
            <person name="Darby A.C."/>
            <person name="Makepeace B.L."/>
        </authorList>
    </citation>
    <scope>NUCLEOTIDE SEQUENCE [LARGE SCALE GENOMIC DNA]</scope>
    <source>
        <strain evidence="11">UoL-WK</strain>
    </source>
</reference>
<keyword evidence="9" id="KW-0521">NADP</keyword>
<dbReference type="PANTHER" id="PTHR14624:SF0">
    <property type="entry name" value="POLYPRENOL REDUCTASE"/>
    <property type="match status" value="1"/>
</dbReference>
<dbReference type="GO" id="GO:0005789">
    <property type="term" value="C:endoplasmic reticulum membrane"/>
    <property type="evidence" value="ECO:0007669"/>
    <property type="project" value="UniProtKB-SubCell"/>
</dbReference>
<evidence type="ECO:0000256" key="2">
    <source>
        <dbReference type="ARBA" id="ARBA00012522"/>
    </source>
</evidence>
<keyword evidence="9" id="KW-0560">Oxidoreductase</keyword>
<protein>
    <recommendedName>
        <fullName evidence="7 9">Polyprenal reductase</fullName>
        <ecNumber evidence="2 9">1.3.1.94</ecNumber>
    </recommendedName>
</protein>
<evidence type="ECO:0000259" key="10">
    <source>
        <dbReference type="Pfam" id="PF02544"/>
    </source>
</evidence>
<gene>
    <name evidence="11" type="ORF">B4U79_04241</name>
</gene>
<comment type="caution">
    <text evidence="11">The sequence shown here is derived from an EMBL/GenBank/DDBJ whole genome shotgun (WGS) entry which is preliminary data.</text>
</comment>
<keyword evidence="4" id="KW-1133">Transmembrane helix</keyword>
<keyword evidence="5" id="KW-0472">Membrane</keyword>
<comment type="catalytic activity">
    <reaction evidence="8 9">
        <text>a di-trans,poly-cis-dolichal + NADP(+) = a di-trans,poly-cis-polyprenal + NADPH + H(+)</text>
        <dbReference type="Rhea" id="RHEA:80727"/>
        <dbReference type="Rhea" id="RHEA-COMP:19536"/>
        <dbReference type="Rhea" id="RHEA-COMP:19537"/>
        <dbReference type="ChEBI" id="CHEBI:15378"/>
        <dbReference type="ChEBI" id="CHEBI:57783"/>
        <dbReference type="ChEBI" id="CHEBI:58349"/>
        <dbReference type="ChEBI" id="CHEBI:231623"/>
        <dbReference type="ChEBI" id="CHEBI:231637"/>
        <dbReference type="EC" id="1.3.1.94"/>
    </reaction>
    <physiologicalReaction direction="right-to-left" evidence="8 9">
        <dbReference type="Rhea" id="RHEA:80729"/>
    </physiologicalReaction>
</comment>